<keyword evidence="5 8" id="KW-0812">Transmembrane</keyword>
<evidence type="ECO:0000256" key="7">
    <source>
        <dbReference type="ARBA" id="ARBA00023136"/>
    </source>
</evidence>
<dbReference type="InterPro" id="IPR004776">
    <property type="entry name" value="Mem_transp_PIN-like"/>
</dbReference>
<dbReference type="EMBL" id="WMQV01000005">
    <property type="protein sequence ID" value="MTL93548.1"/>
    <property type="molecule type" value="Genomic_DNA"/>
</dbReference>
<name>A0A6I3NF68_9FIRM</name>
<feature type="transmembrane region" description="Helical" evidence="8">
    <location>
        <begin position="68"/>
        <end position="87"/>
    </location>
</feature>
<evidence type="ECO:0000313" key="9">
    <source>
        <dbReference type="EMBL" id="MTK20715.1"/>
    </source>
</evidence>
<gene>
    <name evidence="10" type="ORF">GMA64_03310</name>
    <name evidence="9" type="ORF">GMA92_04585</name>
</gene>
<evidence type="ECO:0000256" key="2">
    <source>
        <dbReference type="ARBA" id="ARBA00010145"/>
    </source>
</evidence>
<feature type="transmembrane region" description="Helical" evidence="8">
    <location>
        <begin position="99"/>
        <end position="117"/>
    </location>
</feature>
<feature type="transmembrane region" description="Helical" evidence="8">
    <location>
        <begin position="235"/>
        <end position="263"/>
    </location>
</feature>
<evidence type="ECO:0000256" key="6">
    <source>
        <dbReference type="ARBA" id="ARBA00022989"/>
    </source>
</evidence>
<evidence type="ECO:0000256" key="3">
    <source>
        <dbReference type="ARBA" id="ARBA00022448"/>
    </source>
</evidence>
<comment type="subcellular location">
    <subcellularLocation>
        <location evidence="1">Cell membrane</location>
        <topology evidence="1">Multi-pass membrane protein</topology>
    </subcellularLocation>
</comment>
<proteinExistence type="inferred from homology"/>
<dbReference type="GO" id="GO:0005886">
    <property type="term" value="C:plasma membrane"/>
    <property type="evidence" value="ECO:0007669"/>
    <property type="project" value="UniProtKB-SubCell"/>
</dbReference>
<dbReference type="GO" id="GO:0055085">
    <property type="term" value="P:transmembrane transport"/>
    <property type="evidence" value="ECO:0007669"/>
    <property type="project" value="InterPro"/>
</dbReference>
<reference evidence="9 11" key="1">
    <citation type="journal article" date="2019" name="Nat. Med.">
        <title>A library of human gut bacterial isolates paired with longitudinal multiomics data enables mechanistic microbiome research.</title>
        <authorList>
            <person name="Poyet M."/>
            <person name="Groussin M."/>
            <person name="Gibbons S.M."/>
            <person name="Avila-Pacheco J."/>
            <person name="Jiang X."/>
            <person name="Kearney S.M."/>
            <person name="Perrotta A.R."/>
            <person name="Berdy B."/>
            <person name="Zhao S."/>
            <person name="Lieberman T.D."/>
            <person name="Swanson P.K."/>
            <person name="Smith M."/>
            <person name="Roesemann S."/>
            <person name="Alexander J.E."/>
            <person name="Rich S.A."/>
            <person name="Livny J."/>
            <person name="Vlamakis H."/>
            <person name="Clish C."/>
            <person name="Bullock K."/>
            <person name="Deik A."/>
            <person name="Scott J."/>
            <person name="Pierce K.A."/>
            <person name="Xavier R.J."/>
            <person name="Alm E.J."/>
        </authorList>
    </citation>
    <scope>NUCLEOTIDE SEQUENCE [LARGE SCALE GENOMIC DNA]</scope>
    <source>
        <strain evidence="10">BIOML-A179</strain>
        <strain evidence="9 11">BIOML-A198</strain>
    </source>
</reference>
<evidence type="ECO:0000256" key="5">
    <source>
        <dbReference type="ARBA" id="ARBA00022692"/>
    </source>
</evidence>
<comment type="similarity">
    <text evidence="2">Belongs to the auxin efflux carrier (TC 2.A.69) family.</text>
</comment>
<dbReference type="InterPro" id="IPR038770">
    <property type="entry name" value="Na+/solute_symporter_sf"/>
</dbReference>
<evidence type="ECO:0000256" key="1">
    <source>
        <dbReference type="ARBA" id="ARBA00004651"/>
    </source>
</evidence>
<sequence>MENLILSLNVVLPLFLMIVLGYGLKVLKIWDTHTINGMNTVVFKVFLPVLLFINVYQTDIAGVFNLKLMLFAIFSVILIFLITWGIICLIEKENPKRGVLIQAIFRSNFVIFGIPIATSLCGAESTGAAALLVAVIVPLFNVLAVITLETFRGSRIHVRKILRGIVTNPLIIGSLLGLLFLAIGIKLPSAIEKTISDLSKVTTPLALVILGASFTFSSVRGNLRNLCIGLLGKLVLAPVIFLPLAIMFDLKGTSLAILLAIFGSPPAVSSFSMAKQMDGDADLAGQLVVFGSMFSVITMFIWIFILKEGQFI</sequence>
<keyword evidence="6 8" id="KW-1133">Transmembrane helix</keyword>
<dbReference type="Proteomes" id="UP000487649">
    <property type="component" value="Unassembled WGS sequence"/>
</dbReference>
<dbReference type="PANTHER" id="PTHR36838:SF4">
    <property type="entry name" value="AUXIN EFFLUX CARRIER FAMILY PROTEIN"/>
    <property type="match status" value="1"/>
</dbReference>
<evidence type="ECO:0000256" key="4">
    <source>
        <dbReference type="ARBA" id="ARBA00022475"/>
    </source>
</evidence>
<feature type="transmembrane region" description="Helical" evidence="8">
    <location>
        <begin position="161"/>
        <end position="185"/>
    </location>
</feature>
<evidence type="ECO:0000256" key="8">
    <source>
        <dbReference type="SAM" id="Phobius"/>
    </source>
</evidence>
<feature type="transmembrane region" description="Helical" evidence="8">
    <location>
        <begin position="6"/>
        <end position="24"/>
    </location>
</feature>
<dbReference type="AlphaFoldDB" id="A0A6I3NF68"/>
<feature type="transmembrane region" description="Helical" evidence="8">
    <location>
        <begin position="36"/>
        <end position="56"/>
    </location>
</feature>
<organism evidence="9 11">
    <name type="scientific">Turicibacter sanguinis</name>
    <dbReference type="NCBI Taxonomy" id="154288"/>
    <lineage>
        <taxon>Bacteria</taxon>
        <taxon>Bacillati</taxon>
        <taxon>Bacillota</taxon>
        <taxon>Erysipelotrichia</taxon>
        <taxon>Erysipelotrichales</taxon>
        <taxon>Turicibacteraceae</taxon>
        <taxon>Turicibacter</taxon>
    </lineage>
</organism>
<dbReference type="RefSeq" id="WP_006785858.1">
    <property type="nucleotide sequence ID" value="NZ_JADOZG010000003.1"/>
</dbReference>
<keyword evidence="3" id="KW-0813">Transport</keyword>
<feature type="transmembrane region" description="Helical" evidence="8">
    <location>
        <begin position="205"/>
        <end position="223"/>
    </location>
</feature>
<dbReference type="Gene3D" id="1.20.1530.20">
    <property type="match status" value="1"/>
</dbReference>
<keyword evidence="4" id="KW-1003">Cell membrane</keyword>
<feature type="transmembrane region" description="Helical" evidence="8">
    <location>
        <begin position="283"/>
        <end position="306"/>
    </location>
</feature>
<accession>A0A6I3NF68</accession>
<dbReference type="PANTHER" id="PTHR36838">
    <property type="entry name" value="AUXIN EFFLUX CARRIER FAMILY PROTEIN"/>
    <property type="match status" value="1"/>
</dbReference>
<dbReference type="Pfam" id="PF03547">
    <property type="entry name" value="Mem_trans"/>
    <property type="match status" value="1"/>
</dbReference>
<feature type="transmembrane region" description="Helical" evidence="8">
    <location>
        <begin position="129"/>
        <end position="149"/>
    </location>
</feature>
<comment type="caution">
    <text evidence="9">The sequence shown here is derived from an EMBL/GenBank/DDBJ whole genome shotgun (WGS) entry which is preliminary data.</text>
</comment>
<protein>
    <submittedName>
        <fullName evidence="9">AEC family transporter</fullName>
    </submittedName>
</protein>
<keyword evidence="7 8" id="KW-0472">Membrane</keyword>
<dbReference type="EMBL" id="WMQE01000007">
    <property type="protein sequence ID" value="MTK20715.1"/>
    <property type="molecule type" value="Genomic_DNA"/>
</dbReference>
<evidence type="ECO:0000313" key="11">
    <source>
        <dbReference type="Proteomes" id="UP000487649"/>
    </source>
</evidence>
<evidence type="ECO:0000313" key="10">
    <source>
        <dbReference type="EMBL" id="MTL93548.1"/>
    </source>
</evidence>